<dbReference type="Gene3D" id="3.90.1150.10">
    <property type="entry name" value="Aspartate Aminotransferase, domain 1"/>
    <property type="match status" value="1"/>
</dbReference>
<proteinExistence type="inferred from homology"/>
<dbReference type="KEGG" id="sphj:BSL82_16145"/>
<dbReference type="InterPro" id="IPR015424">
    <property type="entry name" value="PyrdxlP-dep_Trfase"/>
</dbReference>
<evidence type="ECO:0000256" key="1">
    <source>
        <dbReference type="ARBA" id="ARBA00022898"/>
    </source>
</evidence>
<dbReference type="Gene3D" id="3.40.640.10">
    <property type="entry name" value="Type I PLP-dependent aspartate aminotransferase-like (Major domain)"/>
    <property type="match status" value="1"/>
</dbReference>
<name>A0A1L3ZYC7_9SPHN</name>
<dbReference type="PANTHER" id="PTHR30244:SF36">
    <property type="entry name" value="3-OXO-GLUCOSE-6-PHOSPHATE:GLUTAMATE AMINOTRANSFERASE"/>
    <property type="match status" value="1"/>
</dbReference>
<dbReference type="GO" id="GO:0000271">
    <property type="term" value="P:polysaccharide biosynthetic process"/>
    <property type="evidence" value="ECO:0007669"/>
    <property type="project" value="TreeGrafter"/>
</dbReference>
<gene>
    <name evidence="6" type="ORF">BSL82_16145</name>
</gene>
<comment type="similarity">
    <text evidence="2 5">Belongs to the DegT/DnrJ/EryC1 family.</text>
</comment>
<evidence type="ECO:0000313" key="6">
    <source>
        <dbReference type="EMBL" id="API60631.1"/>
    </source>
</evidence>
<dbReference type="OrthoDB" id="9768668at2"/>
<evidence type="ECO:0000313" key="7">
    <source>
        <dbReference type="Proteomes" id="UP000182063"/>
    </source>
</evidence>
<dbReference type="InterPro" id="IPR015421">
    <property type="entry name" value="PyrdxlP-dep_Trfase_major"/>
</dbReference>
<dbReference type="AlphaFoldDB" id="A0A1L3ZYC7"/>
<feature type="modified residue" description="N6-(pyridoxal phosphate)lysine" evidence="4">
    <location>
        <position position="185"/>
    </location>
</feature>
<reference evidence="7" key="1">
    <citation type="submission" date="2016-11" db="EMBL/GenBank/DDBJ databases">
        <title>Complete Genome Sequence of alachlor-degrading Sphingomonas sp. strain JJ-A5.</title>
        <authorList>
            <person name="Lee H."/>
            <person name="Ka J.-O."/>
        </authorList>
    </citation>
    <scope>NUCLEOTIDE SEQUENCE [LARGE SCALE GENOMIC DNA]</scope>
    <source>
        <strain evidence="7">JJ-A5</strain>
    </source>
</reference>
<dbReference type="InterPro" id="IPR015422">
    <property type="entry name" value="PyrdxlP-dep_Trfase_small"/>
</dbReference>
<keyword evidence="7" id="KW-1185">Reference proteome</keyword>
<dbReference type="CDD" id="cd00616">
    <property type="entry name" value="AHBA_syn"/>
    <property type="match status" value="1"/>
</dbReference>
<dbReference type="EMBL" id="CP018221">
    <property type="protein sequence ID" value="API60631.1"/>
    <property type="molecule type" value="Genomic_DNA"/>
</dbReference>
<evidence type="ECO:0000256" key="2">
    <source>
        <dbReference type="ARBA" id="ARBA00037999"/>
    </source>
</evidence>
<dbReference type="GO" id="GO:0008483">
    <property type="term" value="F:transaminase activity"/>
    <property type="evidence" value="ECO:0007669"/>
    <property type="project" value="TreeGrafter"/>
</dbReference>
<dbReference type="InterPro" id="IPR000653">
    <property type="entry name" value="DegT/StrS_aminotransferase"/>
</dbReference>
<dbReference type="STRING" id="1921510.BSL82_16145"/>
<evidence type="ECO:0000256" key="5">
    <source>
        <dbReference type="RuleBase" id="RU004508"/>
    </source>
</evidence>
<organism evidence="6 7">
    <name type="scientific">Tardibacter chloracetimidivorans</name>
    <dbReference type="NCBI Taxonomy" id="1921510"/>
    <lineage>
        <taxon>Bacteria</taxon>
        <taxon>Pseudomonadati</taxon>
        <taxon>Pseudomonadota</taxon>
        <taxon>Alphaproteobacteria</taxon>
        <taxon>Sphingomonadales</taxon>
        <taxon>Sphingomonadaceae</taxon>
        <taxon>Tardibacter</taxon>
    </lineage>
</organism>
<evidence type="ECO:0000256" key="3">
    <source>
        <dbReference type="PIRSR" id="PIRSR000390-1"/>
    </source>
</evidence>
<keyword evidence="1 4" id="KW-0663">Pyridoxal phosphate</keyword>
<dbReference type="RefSeq" id="WP_072598289.1">
    <property type="nucleotide sequence ID" value="NZ_CP018221.1"/>
</dbReference>
<dbReference type="PIRSF" id="PIRSF000390">
    <property type="entry name" value="PLP_StrS"/>
    <property type="match status" value="1"/>
</dbReference>
<accession>A0A1L3ZYC7</accession>
<dbReference type="GO" id="GO:0030170">
    <property type="term" value="F:pyridoxal phosphate binding"/>
    <property type="evidence" value="ECO:0007669"/>
    <property type="project" value="TreeGrafter"/>
</dbReference>
<protein>
    <submittedName>
        <fullName evidence="6">Pyridoxal-5'-phosphate-dependent protein</fullName>
    </submittedName>
</protein>
<dbReference type="Proteomes" id="UP000182063">
    <property type="component" value="Chromosome"/>
</dbReference>
<dbReference type="SUPFAM" id="SSF53383">
    <property type="entry name" value="PLP-dependent transferases"/>
    <property type="match status" value="1"/>
</dbReference>
<dbReference type="Pfam" id="PF01041">
    <property type="entry name" value="DegT_DnrJ_EryC1"/>
    <property type="match status" value="1"/>
</dbReference>
<sequence length="364" mass="40281">MILMNDFKAEPAEIRTAMTDAAARVFASGWYVLGQEVKAFEERWAETCGTPHCIGVGNGMDAIELVLRALEIGDGDEVITTSMTAFATTLAIMRAGAIPVLADIEPDSGLLAIESARRCVSPRTRAIVLVHLYGQVRDMDGWEDLCREHAIELIEDCAQSHLSCWDGVTAGAFGTAGTYSFYPTKNLGAIGDGGAVVTHRSHLAERISQLRNYGQSERYKHPFVGMNSRLDELQAAILSERLRWLPSFTDRRRAIAQRYDNEIDNPEITLLAPPQQALAHSYHLYVVLCERRDALAAHLLERGIQTHAHYPVPVHLQQPCLDLQRDRAGLECSERHAATCLSIPCHPQLGDENVDRVIEALNGF</sequence>
<dbReference type="PANTHER" id="PTHR30244">
    <property type="entry name" value="TRANSAMINASE"/>
    <property type="match status" value="1"/>
</dbReference>
<feature type="active site" description="Proton acceptor" evidence="3">
    <location>
        <position position="185"/>
    </location>
</feature>
<evidence type="ECO:0000256" key="4">
    <source>
        <dbReference type="PIRSR" id="PIRSR000390-2"/>
    </source>
</evidence>